<feature type="binding site" evidence="7">
    <location>
        <position position="352"/>
    </location>
    <ligand>
        <name>substrate</name>
    </ligand>
</feature>
<dbReference type="GO" id="GO:0000105">
    <property type="term" value="P:L-histidine biosynthetic process"/>
    <property type="evidence" value="ECO:0007669"/>
    <property type="project" value="InterPro"/>
</dbReference>
<feature type="binding site" evidence="7">
    <location>
        <position position="253"/>
    </location>
    <ligand>
        <name>substrate</name>
    </ligand>
</feature>
<feature type="binding site" evidence="7">
    <location>
        <position position="250"/>
    </location>
    <ligand>
        <name>substrate</name>
    </ligand>
</feature>
<feature type="binding site" evidence="6">
    <location>
        <position position="120"/>
    </location>
    <ligand>
        <name>NAD(+)</name>
        <dbReference type="ChEBI" id="CHEBI:57540"/>
    </ligand>
</feature>
<keyword evidence="11" id="KW-1185">Reference proteome</keyword>
<dbReference type="InterPro" id="IPR022695">
    <property type="entry name" value="Histidinol_DH_monofunct"/>
</dbReference>
<evidence type="ECO:0000256" key="9">
    <source>
        <dbReference type="RuleBase" id="RU004175"/>
    </source>
</evidence>
<dbReference type="InterPro" id="IPR016161">
    <property type="entry name" value="Ald_DH/histidinol_DH"/>
</dbReference>
<feature type="active site" description="Proton acceptor" evidence="5">
    <location>
        <position position="319"/>
    </location>
</feature>
<dbReference type="CDD" id="cd06572">
    <property type="entry name" value="Histidinol_dh"/>
    <property type="match status" value="1"/>
</dbReference>
<comment type="caution">
    <text evidence="10">The sequence shown here is derived from an EMBL/GenBank/DDBJ whole genome shotgun (WGS) entry which is preliminary data.</text>
</comment>
<dbReference type="GeneID" id="90983367"/>
<proteinExistence type="inferred from homology"/>
<dbReference type="GO" id="GO:0051287">
    <property type="term" value="F:NAD binding"/>
    <property type="evidence" value="ECO:0007669"/>
    <property type="project" value="InterPro"/>
</dbReference>
<feature type="binding site" evidence="8">
    <location>
        <position position="352"/>
    </location>
    <ligand>
        <name>Zn(2+)</name>
        <dbReference type="ChEBI" id="CHEBI:29105"/>
    </ligand>
</feature>
<feature type="binding site" evidence="7">
    <location>
        <position position="406"/>
    </location>
    <ligand>
        <name>substrate</name>
    </ligand>
</feature>
<feature type="binding site" evidence="7">
    <location>
        <position position="411"/>
    </location>
    <ligand>
        <name>substrate</name>
    </ligand>
</feature>
<dbReference type="PANTHER" id="PTHR21256:SF14">
    <property type="entry name" value="HISTIDINOL DEHYDROGENASE"/>
    <property type="match status" value="1"/>
</dbReference>
<organism evidence="10 11">
    <name type="scientific">Synergistes jonesii</name>
    <dbReference type="NCBI Taxonomy" id="2754"/>
    <lineage>
        <taxon>Bacteria</taxon>
        <taxon>Thermotogati</taxon>
        <taxon>Synergistota</taxon>
        <taxon>Synergistia</taxon>
        <taxon>Synergistales</taxon>
        <taxon>Synergistaceae</taxon>
        <taxon>Synergistes</taxon>
    </lineage>
</organism>
<evidence type="ECO:0000313" key="11">
    <source>
        <dbReference type="Proteomes" id="UP000027665"/>
    </source>
</evidence>
<reference evidence="10 11" key="1">
    <citation type="submission" date="2014-04" db="EMBL/GenBank/DDBJ databases">
        <title>Draft Genome Sequence of Synergistes jonesii.</title>
        <authorList>
            <person name="Coil D.A."/>
            <person name="Eisen J.A."/>
            <person name="Holland-Moritz H.E."/>
        </authorList>
    </citation>
    <scope>NUCLEOTIDE SEQUENCE [LARGE SCALE GENOMIC DNA]</scope>
    <source>
        <strain evidence="10 11">78-1</strain>
    </source>
</reference>
<keyword evidence="1 8" id="KW-0479">Metal-binding</keyword>
<dbReference type="Gene3D" id="3.40.50.1980">
    <property type="entry name" value="Nitrogenase molybdenum iron protein domain"/>
    <property type="match status" value="2"/>
</dbReference>
<feature type="binding site" evidence="7">
    <location>
        <position position="228"/>
    </location>
    <ligand>
        <name>substrate</name>
    </ligand>
</feature>
<evidence type="ECO:0000256" key="6">
    <source>
        <dbReference type="PIRSR" id="PIRSR000099-2"/>
    </source>
</evidence>
<feature type="binding site" evidence="6">
    <location>
        <position position="182"/>
    </location>
    <ligand>
        <name>NAD(+)</name>
        <dbReference type="ChEBI" id="CHEBI:57540"/>
    </ligand>
</feature>
<dbReference type="Proteomes" id="UP000027665">
    <property type="component" value="Unassembled WGS sequence"/>
</dbReference>
<feature type="binding site" evidence="7">
    <location>
        <position position="319"/>
    </location>
    <ligand>
        <name>substrate</name>
    </ligand>
</feature>
<dbReference type="GO" id="GO:0004399">
    <property type="term" value="F:histidinol dehydrogenase activity"/>
    <property type="evidence" value="ECO:0007669"/>
    <property type="project" value="UniProtKB-EC"/>
</dbReference>
<evidence type="ECO:0000256" key="2">
    <source>
        <dbReference type="ARBA" id="ARBA00022833"/>
    </source>
</evidence>
<evidence type="ECO:0000256" key="7">
    <source>
        <dbReference type="PIRSR" id="PIRSR000099-3"/>
    </source>
</evidence>
<dbReference type="PATRIC" id="fig|2754.20.peg.777"/>
<gene>
    <name evidence="10" type="ORF">EH55_03260</name>
</gene>
<feature type="binding site" evidence="8">
    <location>
        <position position="411"/>
    </location>
    <ligand>
        <name>Zn(2+)</name>
        <dbReference type="ChEBI" id="CHEBI:29105"/>
    </ligand>
</feature>
<keyword evidence="2 8" id="KW-0862">Zinc</keyword>
<feature type="binding site" evidence="8">
    <location>
        <position position="253"/>
    </location>
    <ligand>
        <name>Zn(2+)</name>
        <dbReference type="ChEBI" id="CHEBI:29105"/>
    </ligand>
</feature>
<name>A0A073IQ61_9BACT</name>
<dbReference type="EC" id="1.1.1.23" evidence="10"/>
<dbReference type="FunFam" id="3.40.50.1980:FF:000001">
    <property type="entry name" value="Histidinol dehydrogenase"/>
    <property type="match status" value="1"/>
</dbReference>
<comment type="cofactor">
    <cofactor evidence="8">
        <name>Zn(2+)</name>
        <dbReference type="ChEBI" id="CHEBI:29105"/>
    </cofactor>
    <text evidence="8">Binds 1 zinc ion per subunit.</text>
</comment>
<evidence type="ECO:0000256" key="3">
    <source>
        <dbReference type="ARBA" id="ARBA00023002"/>
    </source>
</evidence>
<dbReference type="OrthoDB" id="9805269at2"/>
<dbReference type="PIRSF" id="PIRSF000099">
    <property type="entry name" value="Histidinol_dh"/>
    <property type="match status" value="1"/>
</dbReference>
<dbReference type="EMBL" id="JMKI01000026">
    <property type="protein sequence ID" value="KEJ92493.1"/>
    <property type="molecule type" value="Genomic_DNA"/>
</dbReference>
<keyword evidence="6" id="KW-0520">NAD</keyword>
<comment type="similarity">
    <text evidence="4 9">Belongs to the histidinol dehydrogenase family.</text>
</comment>
<dbReference type="AlphaFoldDB" id="A0A073IQ61"/>
<dbReference type="PRINTS" id="PR00083">
    <property type="entry name" value="HOLDHDRGNASE"/>
</dbReference>
<sequence>MPREYLKKAIPQTPEDMSEVVETVAKLISEVREKGDSAVRLLTKKFDNIDLEKMVYTEEDFNAAEKAMPVTLKEDMDFGFNQVTNFAKAQFDTISEFEKEVGPGIHMGHRIIPISSVGAYIPGGRYPILSAPPMLICPAKVAGVSRIVACTPPRKDGKLHPATLYAIKRCGADECYCVGGVQAIAAMAYGTETIRPVDKIVGPGNKWVTEAKRQVNGVVGLDLQAGPSEILVLADKTGQADIIAADLLGQLEHDPNARGVLVTNSRELGEATIAEVERQVKLLATCETASTSWKNHGEVVITSSMEEACDFANEWAPEHLEIHCKHPDVMLSRLHNYGSCFVGVNAAEVFADKVSGTNHTLPTGRAARYTGGVWVGTFLKWITHQWVDKEAMKLLAHIVYRQSTIEGMVAHAESAAIRLRKVGEPVD</sequence>
<feature type="active site" description="Proton acceptor" evidence="5">
    <location>
        <position position="318"/>
    </location>
</feature>
<evidence type="ECO:0000256" key="4">
    <source>
        <dbReference type="PIRNR" id="PIRNR000099"/>
    </source>
</evidence>
<dbReference type="PANTHER" id="PTHR21256">
    <property type="entry name" value="HISTIDINOL DEHYDROGENASE HDH"/>
    <property type="match status" value="1"/>
</dbReference>
<dbReference type="STRING" id="2754.EH55_03260"/>
<evidence type="ECO:0000256" key="8">
    <source>
        <dbReference type="PIRSR" id="PIRSR000099-4"/>
    </source>
</evidence>
<dbReference type="Gene3D" id="1.20.5.1300">
    <property type="match status" value="1"/>
</dbReference>
<protein>
    <submittedName>
        <fullName evidence="10">Histidinol dehydrogenase</fullName>
        <ecNumber evidence="10">1.1.1.23</ecNumber>
    </submittedName>
</protein>
<dbReference type="GO" id="GO:0005829">
    <property type="term" value="C:cytosol"/>
    <property type="evidence" value="ECO:0007669"/>
    <property type="project" value="TreeGrafter"/>
</dbReference>
<dbReference type="NCBIfam" id="TIGR00069">
    <property type="entry name" value="hisD"/>
    <property type="match status" value="1"/>
</dbReference>
<feature type="binding site" evidence="6">
    <location>
        <position position="205"/>
    </location>
    <ligand>
        <name>NAD(+)</name>
        <dbReference type="ChEBI" id="CHEBI:57540"/>
    </ligand>
</feature>
<dbReference type="eggNOG" id="COG0141">
    <property type="taxonomic scope" value="Bacteria"/>
</dbReference>
<dbReference type="InterPro" id="IPR012131">
    <property type="entry name" value="Hstdl_DH"/>
</dbReference>
<dbReference type="Pfam" id="PF00815">
    <property type="entry name" value="Histidinol_dh"/>
    <property type="match status" value="1"/>
</dbReference>
<accession>A0A073IQ61</accession>
<dbReference type="GO" id="GO:0046872">
    <property type="term" value="F:metal ion binding"/>
    <property type="evidence" value="ECO:0007669"/>
    <property type="project" value="UniProtKB-KW"/>
</dbReference>
<dbReference type="SUPFAM" id="SSF53720">
    <property type="entry name" value="ALDH-like"/>
    <property type="match status" value="1"/>
</dbReference>
<evidence type="ECO:0000256" key="1">
    <source>
        <dbReference type="ARBA" id="ARBA00022723"/>
    </source>
</evidence>
<evidence type="ECO:0000256" key="5">
    <source>
        <dbReference type="PIRSR" id="PIRSR000099-1"/>
    </source>
</evidence>
<keyword evidence="3 4" id="KW-0560">Oxidoreductase</keyword>
<evidence type="ECO:0000313" key="10">
    <source>
        <dbReference type="EMBL" id="KEJ92493.1"/>
    </source>
</evidence>
<dbReference type="RefSeq" id="WP_037975591.1">
    <property type="nucleotide sequence ID" value="NZ_JMKI01000026.1"/>
</dbReference>
<feature type="binding site" evidence="8">
    <location>
        <position position="250"/>
    </location>
    <ligand>
        <name>Zn(2+)</name>
        <dbReference type="ChEBI" id="CHEBI:29105"/>
    </ligand>
</feature>